<accession>A0A6A6IB60</accession>
<name>A0A6A6IB60_9PLEO</name>
<feature type="domain" description="Heterokaryon incompatibility" evidence="1">
    <location>
        <begin position="60"/>
        <end position="208"/>
    </location>
</feature>
<evidence type="ECO:0000313" key="3">
    <source>
        <dbReference type="Proteomes" id="UP000800094"/>
    </source>
</evidence>
<dbReference type="Proteomes" id="UP000800094">
    <property type="component" value="Unassembled WGS sequence"/>
</dbReference>
<dbReference type="PANTHER" id="PTHR33112">
    <property type="entry name" value="DOMAIN PROTEIN, PUTATIVE-RELATED"/>
    <property type="match status" value="1"/>
</dbReference>
<evidence type="ECO:0000259" key="1">
    <source>
        <dbReference type="Pfam" id="PF06985"/>
    </source>
</evidence>
<dbReference type="PANTHER" id="PTHR33112:SF10">
    <property type="entry name" value="TOL"/>
    <property type="match status" value="1"/>
</dbReference>
<dbReference type="GeneID" id="54575707"/>
<reference evidence="2" key="1">
    <citation type="journal article" date="2020" name="Stud. Mycol.">
        <title>101 Dothideomycetes genomes: a test case for predicting lifestyles and emergence of pathogens.</title>
        <authorList>
            <person name="Haridas S."/>
            <person name="Albert R."/>
            <person name="Binder M."/>
            <person name="Bloem J."/>
            <person name="Labutti K."/>
            <person name="Salamov A."/>
            <person name="Andreopoulos B."/>
            <person name="Baker S."/>
            <person name="Barry K."/>
            <person name="Bills G."/>
            <person name="Bluhm B."/>
            <person name="Cannon C."/>
            <person name="Castanera R."/>
            <person name="Culley D."/>
            <person name="Daum C."/>
            <person name="Ezra D."/>
            <person name="Gonzalez J."/>
            <person name="Henrissat B."/>
            <person name="Kuo A."/>
            <person name="Liang C."/>
            <person name="Lipzen A."/>
            <person name="Lutzoni F."/>
            <person name="Magnuson J."/>
            <person name="Mondo S."/>
            <person name="Nolan M."/>
            <person name="Ohm R."/>
            <person name="Pangilinan J."/>
            <person name="Park H.-J."/>
            <person name="Ramirez L."/>
            <person name="Alfaro M."/>
            <person name="Sun H."/>
            <person name="Tritt A."/>
            <person name="Yoshinaga Y."/>
            <person name="Zwiers L.-H."/>
            <person name="Turgeon B."/>
            <person name="Goodwin S."/>
            <person name="Spatafora J."/>
            <person name="Crous P."/>
            <person name="Grigoriev I."/>
        </authorList>
    </citation>
    <scope>NUCLEOTIDE SEQUENCE</scope>
    <source>
        <strain evidence="2">CBS 122368</strain>
    </source>
</reference>
<dbReference type="EMBL" id="ML987197">
    <property type="protein sequence ID" value="KAF2247298.1"/>
    <property type="molecule type" value="Genomic_DNA"/>
</dbReference>
<sequence length="334" mass="37845">MTCARKWLSQCLRSHDKCQTPYSTENTRFSPTRLLEIGQPDPPKVRLRLYPNQECNGIQYATLSHCWGASKVLRLTSASFQDLEKGIEISKLAQTFQDAIFTARSLGIHFLWIDSLCIFQDSQKDWQQEAALMSHVYKNSTLNIAASVAADSNAGCFSEKDPSSIGPCMVQTAWIDSYNDTYHLYHEDFWDNTLKNMPLTKRARAVQELLLAPRVLHLCGKQLFWECYNLRACGTYPGGTPPTSLLHWVSGDARWQAFSEAGTRHVAVESSPKHSKTTLLELWHGIVEMYTKCNLTYTTDKLVALSGIAKLMEQALDDEYCAGLWRSRLATELF</sequence>
<dbReference type="Pfam" id="PF06985">
    <property type="entry name" value="HET"/>
    <property type="match status" value="1"/>
</dbReference>
<protein>
    <submittedName>
        <fullName evidence="2">HET-domain-containing protein</fullName>
    </submittedName>
</protein>
<organism evidence="2 3">
    <name type="scientific">Trematosphaeria pertusa</name>
    <dbReference type="NCBI Taxonomy" id="390896"/>
    <lineage>
        <taxon>Eukaryota</taxon>
        <taxon>Fungi</taxon>
        <taxon>Dikarya</taxon>
        <taxon>Ascomycota</taxon>
        <taxon>Pezizomycotina</taxon>
        <taxon>Dothideomycetes</taxon>
        <taxon>Pleosporomycetidae</taxon>
        <taxon>Pleosporales</taxon>
        <taxon>Massarineae</taxon>
        <taxon>Trematosphaeriaceae</taxon>
        <taxon>Trematosphaeria</taxon>
    </lineage>
</organism>
<keyword evidence="3" id="KW-1185">Reference proteome</keyword>
<gene>
    <name evidence="2" type="ORF">BU26DRAFT_345709</name>
</gene>
<proteinExistence type="predicted"/>
<dbReference type="OrthoDB" id="2958217at2759"/>
<dbReference type="InterPro" id="IPR010730">
    <property type="entry name" value="HET"/>
</dbReference>
<dbReference type="AlphaFoldDB" id="A0A6A6IB60"/>
<dbReference type="RefSeq" id="XP_033682302.1">
    <property type="nucleotide sequence ID" value="XM_033822377.1"/>
</dbReference>
<evidence type="ECO:0000313" key="2">
    <source>
        <dbReference type="EMBL" id="KAF2247298.1"/>
    </source>
</evidence>